<evidence type="ECO:0000256" key="1">
    <source>
        <dbReference type="SAM" id="SignalP"/>
    </source>
</evidence>
<feature type="chain" id="PRO_5046550075" description="DUF3829 domain-containing protein" evidence="1">
    <location>
        <begin position="24"/>
        <end position="319"/>
    </location>
</feature>
<sequence length="319" mass="33979">MIKQNKGKARAAASVSIVATAVAAALILGGCDKLPGGKSADGTAASARSPTDMAKVGAYTEGFNKLVGTYGLVETADDYAKADISRQSAQDPIIVSAGWIEQAQDALKSARAMPGGSKAVDQAADTLIADLDKVLARLRPLKVYYDSKAYRDDGLARGKAEDPLMKAEFQTALTDMDAFSEALKAERNKHLAVELAALKARGDLLAYNSKLALQQSESLVDLFKSPEDLSDPATLAKGDAIVAQLETTLADQRKAYAEAKAKTGGQIGPTRQIAADQLTSMIGNYRDLKHSRSVEDFNMMQRNYNSAVELLNLPQPIAR</sequence>
<keyword evidence="1" id="KW-0732">Signal</keyword>
<keyword evidence="3" id="KW-1185">Reference proteome</keyword>
<feature type="signal peptide" evidence="1">
    <location>
        <begin position="1"/>
        <end position="23"/>
    </location>
</feature>
<dbReference type="Pfam" id="PF12889">
    <property type="entry name" value="DUF3829"/>
    <property type="match status" value="1"/>
</dbReference>
<evidence type="ECO:0000313" key="3">
    <source>
        <dbReference type="Proteomes" id="UP001262754"/>
    </source>
</evidence>
<dbReference type="PROSITE" id="PS51257">
    <property type="entry name" value="PROKAR_LIPOPROTEIN"/>
    <property type="match status" value="1"/>
</dbReference>
<dbReference type="Proteomes" id="UP001262754">
    <property type="component" value="Unassembled WGS sequence"/>
</dbReference>
<evidence type="ECO:0000313" key="2">
    <source>
        <dbReference type="EMBL" id="MDR6533099.1"/>
    </source>
</evidence>
<comment type="caution">
    <text evidence="2">The sequence shown here is derived from an EMBL/GenBank/DDBJ whole genome shotgun (WGS) entry which is preliminary data.</text>
</comment>
<dbReference type="EMBL" id="JAVDRL010000011">
    <property type="protein sequence ID" value="MDR6533099.1"/>
    <property type="molecule type" value="Genomic_DNA"/>
</dbReference>
<proteinExistence type="predicted"/>
<gene>
    <name evidence="2" type="ORF">J2800_003860</name>
</gene>
<protein>
    <recommendedName>
        <fullName evidence="4">DUF3829 domain-containing protein</fullName>
    </recommendedName>
</protein>
<dbReference type="RefSeq" id="WP_310033839.1">
    <property type="nucleotide sequence ID" value="NZ_JAVDRL010000011.1"/>
</dbReference>
<organism evidence="2 3">
    <name type="scientific">Caulobacter rhizosphaerae</name>
    <dbReference type="NCBI Taxonomy" id="2010972"/>
    <lineage>
        <taxon>Bacteria</taxon>
        <taxon>Pseudomonadati</taxon>
        <taxon>Pseudomonadota</taxon>
        <taxon>Alphaproteobacteria</taxon>
        <taxon>Caulobacterales</taxon>
        <taxon>Caulobacteraceae</taxon>
        <taxon>Caulobacter</taxon>
    </lineage>
</organism>
<dbReference type="InterPro" id="IPR024291">
    <property type="entry name" value="DUF3829"/>
</dbReference>
<evidence type="ECO:0008006" key="4">
    <source>
        <dbReference type="Google" id="ProtNLM"/>
    </source>
</evidence>
<name>A0ABU1N3T2_9CAUL</name>
<reference evidence="2 3" key="1">
    <citation type="submission" date="2023-07" db="EMBL/GenBank/DDBJ databases">
        <title>Sorghum-associated microbial communities from plants grown in Nebraska, USA.</title>
        <authorList>
            <person name="Schachtman D."/>
        </authorList>
    </citation>
    <scope>NUCLEOTIDE SEQUENCE [LARGE SCALE GENOMIC DNA]</scope>
    <source>
        <strain evidence="2 3">DS2154</strain>
    </source>
</reference>
<accession>A0ABU1N3T2</accession>